<evidence type="ECO:0000256" key="1">
    <source>
        <dbReference type="ARBA" id="ARBA00023295"/>
    </source>
</evidence>
<keyword evidence="2" id="KW-1133">Transmembrane helix</keyword>
<keyword evidence="1" id="KW-0326">Glycosidase</keyword>
<dbReference type="AlphaFoldDB" id="A0AA39P5H1"/>
<dbReference type="GO" id="GO:0006516">
    <property type="term" value="P:glycoprotein catabolic process"/>
    <property type="evidence" value="ECO:0007669"/>
    <property type="project" value="TreeGrafter"/>
</dbReference>
<dbReference type="PANTHER" id="PTHR43730">
    <property type="entry name" value="BETA-MANNOSIDASE"/>
    <property type="match status" value="1"/>
</dbReference>
<keyword evidence="4" id="KW-1185">Reference proteome</keyword>
<name>A0AA39P5H1_9AGAR</name>
<evidence type="ECO:0000313" key="4">
    <source>
        <dbReference type="Proteomes" id="UP001175227"/>
    </source>
</evidence>
<organism evidence="3 4">
    <name type="scientific">Armillaria novae-zelandiae</name>
    <dbReference type="NCBI Taxonomy" id="153914"/>
    <lineage>
        <taxon>Eukaryota</taxon>
        <taxon>Fungi</taxon>
        <taxon>Dikarya</taxon>
        <taxon>Basidiomycota</taxon>
        <taxon>Agaricomycotina</taxon>
        <taxon>Agaricomycetes</taxon>
        <taxon>Agaricomycetidae</taxon>
        <taxon>Agaricales</taxon>
        <taxon>Marasmiineae</taxon>
        <taxon>Physalacriaceae</taxon>
        <taxon>Armillaria</taxon>
    </lineage>
</organism>
<dbReference type="Proteomes" id="UP001175227">
    <property type="component" value="Unassembled WGS sequence"/>
</dbReference>
<accession>A0AA39P5H1</accession>
<reference evidence="3" key="1">
    <citation type="submission" date="2023-06" db="EMBL/GenBank/DDBJ databases">
        <authorList>
            <consortium name="Lawrence Berkeley National Laboratory"/>
            <person name="Ahrendt S."/>
            <person name="Sahu N."/>
            <person name="Indic B."/>
            <person name="Wong-Bajracharya J."/>
            <person name="Merenyi Z."/>
            <person name="Ke H.-M."/>
            <person name="Monk M."/>
            <person name="Kocsube S."/>
            <person name="Drula E."/>
            <person name="Lipzen A."/>
            <person name="Balint B."/>
            <person name="Henrissat B."/>
            <person name="Andreopoulos B."/>
            <person name="Martin F.M."/>
            <person name="Harder C.B."/>
            <person name="Rigling D."/>
            <person name="Ford K.L."/>
            <person name="Foster G.D."/>
            <person name="Pangilinan J."/>
            <person name="Papanicolaou A."/>
            <person name="Barry K."/>
            <person name="LaButti K."/>
            <person name="Viragh M."/>
            <person name="Koriabine M."/>
            <person name="Yan M."/>
            <person name="Riley R."/>
            <person name="Champramary S."/>
            <person name="Plett K.L."/>
            <person name="Tsai I.J."/>
            <person name="Slot J."/>
            <person name="Sipos G."/>
            <person name="Plett J."/>
            <person name="Nagy L.G."/>
            <person name="Grigoriev I.V."/>
        </authorList>
    </citation>
    <scope>NUCLEOTIDE SEQUENCE</scope>
    <source>
        <strain evidence="3">ICMP 16352</strain>
    </source>
</reference>
<keyword evidence="3" id="KW-0378">Hydrolase</keyword>
<dbReference type="SUPFAM" id="SSF51445">
    <property type="entry name" value="(Trans)glycosidases"/>
    <property type="match status" value="1"/>
</dbReference>
<dbReference type="PANTHER" id="PTHR43730:SF1">
    <property type="entry name" value="BETA-MANNOSIDASE"/>
    <property type="match status" value="1"/>
</dbReference>
<dbReference type="EMBL" id="JAUEPR010000016">
    <property type="protein sequence ID" value="KAK0477680.1"/>
    <property type="molecule type" value="Genomic_DNA"/>
</dbReference>
<sequence length="291" mass="33688">MAIMDLVMYSDLATFQHNVISSKVGHLVMVLLTVDVGLIIFFGQIGPMMMNFGSPLEQFEWETMDGQGTNGLGMSEFGILVWQDFQFACGVYPAYKVFVTSVRTEATDNVKRLRHHPSIALFHGNNEDYQMILQWGDVKLFTAIKIYKDVLPSIVKALYDPPIPYHHRSLYGGQGWDTADPTIGDVYQWNIWGGKELLYQEYDLMGGRFVSEFGMPSLPSMRTIKYWMVSAPAQEWHAQRSFKRHFAIVMNENFRVTEDLETYAFRMQVMRSESIRFAYQSWRRGWGGHRK</sequence>
<dbReference type="InterPro" id="IPR017853">
    <property type="entry name" value="GH"/>
</dbReference>
<keyword evidence="2" id="KW-0812">Transmembrane</keyword>
<evidence type="ECO:0000313" key="3">
    <source>
        <dbReference type="EMBL" id="KAK0477680.1"/>
    </source>
</evidence>
<gene>
    <name evidence="3" type="ORF">IW261DRAFT_1420952</name>
</gene>
<evidence type="ECO:0000256" key="2">
    <source>
        <dbReference type="SAM" id="Phobius"/>
    </source>
</evidence>
<dbReference type="InterPro" id="IPR050887">
    <property type="entry name" value="Beta-mannosidase_GH2"/>
</dbReference>
<proteinExistence type="predicted"/>
<protein>
    <submittedName>
        <fullName evidence="3">Glycoside hydrolase superfamily</fullName>
    </submittedName>
</protein>
<dbReference type="Gene3D" id="3.20.20.80">
    <property type="entry name" value="Glycosidases"/>
    <property type="match status" value="1"/>
</dbReference>
<feature type="transmembrane region" description="Helical" evidence="2">
    <location>
        <begin position="20"/>
        <end position="42"/>
    </location>
</feature>
<comment type="caution">
    <text evidence="3">The sequence shown here is derived from an EMBL/GenBank/DDBJ whole genome shotgun (WGS) entry which is preliminary data.</text>
</comment>
<keyword evidence="2" id="KW-0472">Membrane</keyword>
<dbReference type="GO" id="GO:0004567">
    <property type="term" value="F:beta-mannosidase activity"/>
    <property type="evidence" value="ECO:0007669"/>
    <property type="project" value="TreeGrafter"/>
</dbReference>